<name>A0A6J5E249_9BURK</name>
<proteinExistence type="predicted"/>
<dbReference type="AlphaFoldDB" id="A0A6J5E249"/>
<feature type="region of interest" description="Disordered" evidence="1">
    <location>
        <begin position="31"/>
        <end position="151"/>
    </location>
</feature>
<evidence type="ECO:0000313" key="3">
    <source>
        <dbReference type="EMBL" id="CAB3760403.1"/>
    </source>
</evidence>
<dbReference type="PROSITE" id="PS51257">
    <property type="entry name" value="PROKAR_LIPOPROTEIN"/>
    <property type="match status" value="1"/>
</dbReference>
<keyword evidence="4" id="KW-1185">Reference proteome</keyword>
<reference evidence="3 4" key="1">
    <citation type="submission" date="2020-04" db="EMBL/GenBank/DDBJ databases">
        <authorList>
            <person name="De Canck E."/>
        </authorList>
    </citation>
    <scope>NUCLEOTIDE SEQUENCE [LARGE SCALE GENOMIC DNA]</scope>
    <source>
        <strain evidence="3 4">LMG 29542</strain>
    </source>
</reference>
<protein>
    <recommendedName>
        <fullName evidence="5">DUF3443 domain-containing protein</fullName>
    </recommendedName>
</protein>
<accession>A0A6J5E249</accession>
<feature type="compositionally biased region" description="Gly residues" evidence="1">
    <location>
        <begin position="80"/>
        <end position="124"/>
    </location>
</feature>
<dbReference type="EMBL" id="CADIKH010000016">
    <property type="protein sequence ID" value="CAB3760403.1"/>
    <property type="molecule type" value="Genomic_DNA"/>
</dbReference>
<feature type="compositionally biased region" description="Low complexity" evidence="1">
    <location>
        <begin position="125"/>
        <end position="142"/>
    </location>
</feature>
<feature type="chain" id="PRO_5026795670" description="DUF3443 domain-containing protein" evidence="2">
    <location>
        <begin position="29"/>
        <end position="530"/>
    </location>
</feature>
<dbReference type="Proteomes" id="UP000494363">
    <property type="component" value="Unassembled WGS sequence"/>
</dbReference>
<evidence type="ECO:0000256" key="1">
    <source>
        <dbReference type="SAM" id="MobiDB-lite"/>
    </source>
</evidence>
<feature type="signal peptide" evidence="2">
    <location>
        <begin position="1"/>
        <end position="28"/>
    </location>
</feature>
<keyword evidence="2" id="KW-0732">Signal</keyword>
<evidence type="ECO:0000313" key="4">
    <source>
        <dbReference type="Proteomes" id="UP000494363"/>
    </source>
</evidence>
<gene>
    <name evidence="3" type="ORF">LMG29542_03835</name>
</gene>
<organism evidence="3 4">
    <name type="scientific">Paraburkholderia humisilvae</name>
    <dbReference type="NCBI Taxonomy" id="627669"/>
    <lineage>
        <taxon>Bacteria</taxon>
        <taxon>Pseudomonadati</taxon>
        <taxon>Pseudomonadota</taxon>
        <taxon>Betaproteobacteria</taxon>
        <taxon>Burkholderiales</taxon>
        <taxon>Burkholderiaceae</taxon>
        <taxon>Paraburkholderia</taxon>
    </lineage>
</organism>
<evidence type="ECO:0008006" key="5">
    <source>
        <dbReference type="Google" id="ProtNLM"/>
    </source>
</evidence>
<sequence>MFETRKRVKTKRFSKTLYAAAFAAAVLAACGGDGSDGSGSQSWVGKPVEPAQNTTANNTAGGGKSNAAPGGTGATQNGSAGSGTSGKGASGSGSSGSGSSGSGSSGSGSSGSGSSGSGTSGSGSSGTDSSSATDNPSSGGSPPDTPPASAPNVASIVIDNALGVTVNQPYVTVKLCAPNAQSDSACVTVDHMLLDTGSIGVRVLANALGSSLTARLPQQTGASNDPSGAAPLAQCALFGSGYLWGSLRRADVTIGGMTARDIPVQIASDAAYPSTPADCESRGVADLGTVNALGAKGVVGIGHRARDFPQAAQTPLAATYYYCASATSCSAARVPLERQTINPVAGFATDNNGTIIRLPALPADGQASVTGELIFGVGTRSNNALTANAKILAVTDQGTLTTLYANRSVTGIVDSGTNGLLFRDTSIPTGVNDWYAPQNTLSLAATMMSTIGLQAAVPFSIANADRLFTIGYAAHDNLGALSLSSNMFVWGLPFYFGRSVYTVLSGAQAATETGLKAGPFIAFQTLTYTR</sequence>
<dbReference type="InterPro" id="IPR021847">
    <property type="entry name" value="DUF3443"/>
</dbReference>
<evidence type="ECO:0000256" key="2">
    <source>
        <dbReference type="SAM" id="SignalP"/>
    </source>
</evidence>
<dbReference type="Pfam" id="PF11925">
    <property type="entry name" value="DUF3443"/>
    <property type="match status" value="1"/>
</dbReference>